<gene>
    <name evidence="3" type="ORF">GCM10009827_072770</name>
</gene>
<sequence length="335" mass="36423">MMKGAEPVGGKHLDLLIGGASPTRFVPITSLRPADSPRLDGEDVEHIQMLADVETRLPPILVHRATMRVIDGMHRLRAAQLRGDECIEVQFFDGSAQEAFVLGVKANISHGRPLPLSDRIRAAERIMASHPTWSDRVIAAAAGLSARSVANLRRRLAGDLDEVGEVQARTGRDGRVRPVDSAEGRLRAADFIEKHPDASLRVIARSVGLSAATVRDVRQRVERGESPVPSSRIKRQGAANGGAGRGGGPATEPDLIGIEALVHGLKADPSLRLTDSGRRLLRWVLTKVLSPQEWQEVSDGLPPHAAYVLSDVARRCATEWQRVADDLEQRTRKMA</sequence>
<dbReference type="SMART" id="SM00470">
    <property type="entry name" value="ParB"/>
    <property type="match status" value="1"/>
</dbReference>
<evidence type="ECO:0000256" key="1">
    <source>
        <dbReference type="SAM" id="MobiDB-lite"/>
    </source>
</evidence>
<name>A0ABP4MDT2_9ACTN</name>
<dbReference type="Gene3D" id="3.90.1530.10">
    <property type="entry name" value="Conserved hypothetical protein from pyrococcus furiosus pfu- 392566-001, ParB domain"/>
    <property type="match status" value="1"/>
</dbReference>
<comment type="caution">
    <text evidence="3">The sequence shown here is derived from an EMBL/GenBank/DDBJ whole genome shotgun (WGS) entry which is preliminary data.</text>
</comment>
<feature type="region of interest" description="Disordered" evidence="1">
    <location>
        <begin position="218"/>
        <end position="251"/>
    </location>
</feature>
<reference evidence="4" key="1">
    <citation type="journal article" date="2019" name="Int. J. Syst. Evol. Microbiol.">
        <title>The Global Catalogue of Microorganisms (GCM) 10K type strain sequencing project: providing services to taxonomists for standard genome sequencing and annotation.</title>
        <authorList>
            <consortium name="The Broad Institute Genomics Platform"/>
            <consortium name="The Broad Institute Genome Sequencing Center for Infectious Disease"/>
            <person name="Wu L."/>
            <person name="Ma J."/>
        </authorList>
    </citation>
    <scope>NUCLEOTIDE SEQUENCE [LARGE SCALE GENOMIC DNA]</scope>
    <source>
        <strain evidence="4">JCM 15933</strain>
    </source>
</reference>
<proteinExistence type="predicted"/>
<dbReference type="Proteomes" id="UP001501470">
    <property type="component" value="Unassembled WGS sequence"/>
</dbReference>
<organism evidence="3 4">
    <name type="scientific">Dactylosporangium maewongense</name>
    <dbReference type="NCBI Taxonomy" id="634393"/>
    <lineage>
        <taxon>Bacteria</taxon>
        <taxon>Bacillati</taxon>
        <taxon>Actinomycetota</taxon>
        <taxon>Actinomycetes</taxon>
        <taxon>Micromonosporales</taxon>
        <taxon>Micromonosporaceae</taxon>
        <taxon>Dactylosporangium</taxon>
    </lineage>
</organism>
<dbReference type="RefSeq" id="WP_344507288.1">
    <property type="nucleotide sequence ID" value="NZ_BAAAQD010000017.1"/>
</dbReference>
<protein>
    <submittedName>
        <fullName evidence="3">ParB N-terminal domain-containing protein</fullName>
    </submittedName>
</protein>
<feature type="compositionally biased region" description="Gly residues" evidence="1">
    <location>
        <begin position="239"/>
        <end position="249"/>
    </location>
</feature>
<accession>A0ABP4MDT2</accession>
<evidence type="ECO:0000313" key="4">
    <source>
        <dbReference type="Proteomes" id="UP001501470"/>
    </source>
</evidence>
<dbReference type="EMBL" id="BAAAQD010000017">
    <property type="protein sequence ID" value="GAA1542650.1"/>
    <property type="molecule type" value="Genomic_DNA"/>
</dbReference>
<evidence type="ECO:0000259" key="2">
    <source>
        <dbReference type="SMART" id="SM00470"/>
    </source>
</evidence>
<feature type="domain" description="ParB-like N-terminal" evidence="2">
    <location>
        <begin position="24"/>
        <end position="108"/>
    </location>
</feature>
<keyword evidence="4" id="KW-1185">Reference proteome</keyword>
<evidence type="ECO:0000313" key="3">
    <source>
        <dbReference type="EMBL" id="GAA1542650.1"/>
    </source>
</evidence>
<dbReference type="SUPFAM" id="SSF110849">
    <property type="entry name" value="ParB/Sulfiredoxin"/>
    <property type="match status" value="1"/>
</dbReference>
<dbReference type="InterPro" id="IPR003115">
    <property type="entry name" value="ParB_N"/>
</dbReference>
<dbReference type="InterPro" id="IPR036086">
    <property type="entry name" value="ParB/Sulfiredoxin_sf"/>
</dbReference>